<evidence type="ECO:0000256" key="2">
    <source>
        <dbReference type="ARBA" id="ARBA00011984"/>
    </source>
</evidence>
<dbReference type="AlphaFoldDB" id="A0A9X0CFQ0"/>
<dbReference type="GO" id="GO:0003925">
    <property type="term" value="F:G protein activity"/>
    <property type="evidence" value="ECO:0007669"/>
    <property type="project" value="UniProtKB-EC"/>
</dbReference>
<dbReference type="NCBIfam" id="TIGR00231">
    <property type="entry name" value="small_GTP"/>
    <property type="match status" value="2"/>
</dbReference>
<dbReference type="InterPro" id="IPR051065">
    <property type="entry name" value="Ras-related_GTPase"/>
</dbReference>
<evidence type="ECO:0000313" key="7">
    <source>
        <dbReference type="Proteomes" id="UP001163046"/>
    </source>
</evidence>
<dbReference type="SMART" id="SM00173">
    <property type="entry name" value="RAS"/>
    <property type="match status" value="2"/>
</dbReference>
<gene>
    <name evidence="6" type="ORF">OS493_024466</name>
</gene>
<dbReference type="SMART" id="SM00175">
    <property type="entry name" value="RAB"/>
    <property type="match status" value="1"/>
</dbReference>
<dbReference type="PROSITE" id="PS51419">
    <property type="entry name" value="RAB"/>
    <property type="match status" value="2"/>
</dbReference>
<keyword evidence="7" id="KW-1185">Reference proteome</keyword>
<dbReference type="SUPFAM" id="SSF52540">
    <property type="entry name" value="P-loop containing nucleoside triphosphate hydrolases"/>
    <property type="match status" value="2"/>
</dbReference>
<dbReference type="Proteomes" id="UP001163046">
    <property type="component" value="Unassembled WGS sequence"/>
</dbReference>
<dbReference type="InterPro" id="IPR027417">
    <property type="entry name" value="P-loop_NTPase"/>
</dbReference>
<dbReference type="SMART" id="SM00174">
    <property type="entry name" value="RHO"/>
    <property type="match status" value="1"/>
</dbReference>
<dbReference type="EC" id="3.6.5.2" evidence="2"/>
<dbReference type="OrthoDB" id="18798at2759"/>
<proteinExistence type="inferred from homology"/>
<organism evidence="6 7">
    <name type="scientific">Desmophyllum pertusum</name>
    <dbReference type="NCBI Taxonomy" id="174260"/>
    <lineage>
        <taxon>Eukaryota</taxon>
        <taxon>Metazoa</taxon>
        <taxon>Cnidaria</taxon>
        <taxon>Anthozoa</taxon>
        <taxon>Hexacorallia</taxon>
        <taxon>Scleractinia</taxon>
        <taxon>Caryophylliina</taxon>
        <taxon>Caryophylliidae</taxon>
        <taxon>Desmophyllum</taxon>
    </lineage>
</organism>
<comment type="catalytic activity">
    <reaction evidence="4">
        <text>GTP + H2O = GDP + phosphate + H(+)</text>
        <dbReference type="Rhea" id="RHEA:19669"/>
        <dbReference type="ChEBI" id="CHEBI:15377"/>
        <dbReference type="ChEBI" id="CHEBI:15378"/>
        <dbReference type="ChEBI" id="CHEBI:37565"/>
        <dbReference type="ChEBI" id="CHEBI:43474"/>
        <dbReference type="ChEBI" id="CHEBI:58189"/>
        <dbReference type="EC" id="3.6.5.2"/>
    </reaction>
</comment>
<accession>A0A9X0CFQ0</accession>
<dbReference type="Gene3D" id="3.40.50.300">
    <property type="entry name" value="P-loop containing nucleotide triphosphate hydrolases"/>
    <property type="match status" value="2"/>
</dbReference>
<dbReference type="EMBL" id="MU827796">
    <property type="protein sequence ID" value="KAJ7328550.1"/>
    <property type="molecule type" value="Genomic_DNA"/>
</dbReference>
<name>A0A9X0CFQ0_9CNID</name>
<dbReference type="InterPro" id="IPR001806">
    <property type="entry name" value="Small_GTPase"/>
</dbReference>
<protein>
    <recommendedName>
        <fullName evidence="2">small monomeric GTPase</fullName>
        <ecNumber evidence="2">3.6.5.2</ecNumber>
    </recommendedName>
</protein>
<dbReference type="GO" id="GO:0005525">
    <property type="term" value="F:GTP binding"/>
    <property type="evidence" value="ECO:0007669"/>
    <property type="project" value="InterPro"/>
</dbReference>
<evidence type="ECO:0000256" key="3">
    <source>
        <dbReference type="ARBA" id="ARBA00022801"/>
    </source>
</evidence>
<evidence type="ECO:0000313" key="6">
    <source>
        <dbReference type="EMBL" id="KAJ7328550.1"/>
    </source>
</evidence>
<dbReference type="InterPro" id="IPR005225">
    <property type="entry name" value="Small_GTP-bd"/>
</dbReference>
<dbReference type="PANTHER" id="PTHR45704">
    <property type="entry name" value="RAS-LIKE FAMILY MEMBER 11"/>
    <property type="match status" value="1"/>
</dbReference>
<evidence type="ECO:0000256" key="5">
    <source>
        <dbReference type="SAM" id="MobiDB-lite"/>
    </source>
</evidence>
<dbReference type="PRINTS" id="PR00449">
    <property type="entry name" value="RASTRNSFRMNG"/>
</dbReference>
<sequence>MEKCSYSTAYERTPIKSPMVKRRKNGTTSSVKNVQVAVLGKDGVGKSAFTVRALTRRFIGEYDTTLEFTYRHHVELDGQFLSLDVLDTAGKNSLEKIDNCVHTGSDLFFVLYSTIDRSSFEEASLLCQYLLKTKNVNPTCLVLVGNKSDLKHFREVDEYEGRLLAQALECGFFQLSVSEGFDDSQNVLYNTLRQYVNTQKHGSPSIRVFIDSVLSRRSRCLSDRSMDYQTPTKPRVLTGNNTANLKSFRSVVLGKDGVGKSAFTVRLLTKRFIGEYDRTLEETYRHRVEVDGHKIMLEILDTAGQNSVDKIDACSSADVYFVLYSTTDRSSFREAALIINYLLETRNVAQAAIFLVGTKKDLKYEQDVTEYEGRLLAMDLGCEFYIISSSEGFDGTQDVLRGSLQRFTLNNKNSKENGIRSPLMTRVKKGLKNRSQSNGVSQVVIENRERTSTL</sequence>
<dbReference type="PROSITE" id="PS51421">
    <property type="entry name" value="RAS"/>
    <property type="match status" value="2"/>
</dbReference>
<reference evidence="6" key="1">
    <citation type="submission" date="2023-01" db="EMBL/GenBank/DDBJ databases">
        <title>Genome assembly of the deep-sea coral Lophelia pertusa.</title>
        <authorList>
            <person name="Herrera S."/>
            <person name="Cordes E."/>
        </authorList>
    </citation>
    <scope>NUCLEOTIDE SEQUENCE</scope>
    <source>
        <strain evidence="6">USNM1676648</strain>
        <tissue evidence="6">Polyp</tissue>
    </source>
</reference>
<dbReference type="Pfam" id="PF00071">
    <property type="entry name" value="Ras"/>
    <property type="match status" value="2"/>
</dbReference>
<feature type="region of interest" description="Disordered" evidence="5">
    <location>
        <begin position="430"/>
        <end position="454"/>
    </location>
</feature>
<comment type="similarity">
    <text evidence="1">Belongs to the small GTPase superfamily. Ras family.</text>
</comment>
<keyword evidence="3" id="KW-0378">Hydrolase</keyword>
<evidence type="ECO:0000256" key="1">
    <source>
        <dbReference type="ARBA" id="ARBA00008344"/>
    </source>
</evidence>
<comment type="caution">
    <text evidence="6">The sequence shown here is derived from an EMBL/GenBank/DDBJ whole genome shotgun (WGS) entry which is preliminary data.</text>
</comment>
<evidence type="ECO:0000256" key="4">
    <source>
        <dbReference type="ARBA" id="ARBA00048098"/>
    </source>
</evidence>